<dbReference type="AlphaFoldDB" id="A0A2Z6M6B3"/>
<sequence>MSKLYIPFLLLVSTILFLSTATTTAAETNSLIINTTITSDTRPMILIAKFCSTYKGHVDINVSVLSPPQPDPSRFGFFLANNETLVKVQQNPSLCALDSPYVYRFFTFRDLSPPPLTVFNGHYLFFGPNEYNIFFANCANQTSVSMVVQAEVFNLATKKECSDIMERKEQHVKLPPDMESLFTT</sequence>
<reference evidence="4" key="1">
    <citation type="journal article" date="2017" name="Front. Plant Sci.">
        <title>Climate Clever Clovers: New Paradigm to Reduce the Environmental Footprint of Ruminants by Breeding Low Methanogenic Forages Utilizing Haplotype Variation.</title>
        <authorList>
            <person name="Kaur P."/>
            <person name="Appels R."/>
            <person name="Bayer P.E."/>
            <person name="Keeble-Gagnere G."/>
            <person name="Wang J."/>
            <person name="Hirakawa H."/>
            <person name="Shirasawa K."/>
            <person name="Vercoe P."/>
            <person name="Stefanova K."/>
            <person name="Durmic Z."/>
            <person name="Nichols P."/>
            <person name="Revell C."/>
            <person name="Isobe S.N."/>
            <person name="Edwards D."/>
            <person name="Erskine W."/>
        </authorList>
    </citation>
    <scope>NUCLEOTIDE SEQUENCE [LARGE SCALE GENOMIC DNA]</scope>
    <source>
        <strain evidence="4">cv. Daliak</strain>
    </source>
</reference>
<evidence type="ECO:0000313" key="4">
    <source>
        <dbReference type="Proteomes" id="UP000242715"/>
    </source>
</evidence>
<dbReference type="Proteomes" id="UP000242715">
    <property type="component" value="Unassembled WGS sequence"/>
</dbReference>
<feature type="domain" description="CAND6/7 N-terminal" evidence="2">
    <location>
        <begin position="36"/>
        <end position="154"/>
    </location>
</feature>
<organism evidence="3 4">
    <name type="scientific">Trifolium subterraneum</name>
    <name type="common">Subterranean clover</name>
    <dbReference type="NCBI Taxonomy" id="3900"/>
    <lineage>
        <taxon>Eukaryota</taxon>
        <taxon>Viridiplantae</taxon>
        <taxon>Streptophyta</taxon>
        <taxon>Embryophyta</taxon>
        <taxon>Tracheophyta</taxon>
        <taxon>Spermatophyta</taxon>
        <taxon>Magnoliopsida</taxon>
        <taxon>eudicotyledons</taxon>
        <taxon>Gunneridae</taxon>
        <taxon>Pentapetalae</taxon>
        <taxon>rosids</taxon>
        <taxon>fabids</taxon>
        <taxon>Fabales</taxon>
        <taxon>Fabaceae</taxon>
        <taxon>Papilionoideae</taxon>
        <taxon>50 kb inversion clade</taxon>
        <taxon>NPAAA clade</taxon>
        <taxon>Hologalegina</taxon>
        <taxon>IRL clade</taxon>
        <taxon>Trifolieae</taxon>
        <taxon>Trifolium</taxon>
    </lineage>
</organism>
<evidence type="ECO:0000256" key="1">
    <source>
        <dbReference type="SAM" id="SignalP"/>
    </source>
</evidence>
<accession>A0A2Z6M6B3</accession>
<protein>
    <recommendedName>
        <fullName evidence="2">CAND6/7 N-terminal domain-containing protein</fullName>
    </recommendedName>
</protein>
<name>A0A2Z6M6B3_TRISU</name>
<gene>
    <name evidence="3" type="ORF">TSUD_03110</name>
</gene>
<dbReference type="OrthoDB" id="1609263at2759"/>
<keyword evidence="4" id="KW-1185">Reference proteome</keyword>
<dbReference type="Pfam" id="PF21904">
    <property type="entry name" value="CAND6-7_N"/>
    <property type="match status" value="1"/>
</dbReference>
<evidence type="ECO:0000259" key="2">
    <source>
        <dbReference type="Pfam" id="PF21904"/>
    </source>
</evidence>
<proteinExistence type="predicted"/>
<keyword evidence="1" id="KW-0732">Signal</keyword>
<dbReference type="InterPro" id="IPR054103">
    <property type="entry name" value="CAND6-7_N"/>
</dbReference>
<feature type="signal peptide" evidence="1">
    <location>
        <begin position="1"/>
        <end position="25"/>
    </location>
</feature>
<evidence type="ECO:0000313" key="3">
    <source>
        <dbReference type="EMBL" id="GAU26908.1"/>
    </source>
</evidence>
<dbReference type="EMBL" id="DF973343">
    <property type="protein sequence ID" value="GAU26908.1"/>
    <property type="molecule type" value="Genomic_DNA"/>
</dbReference>
<feature type="chain" id="PRO_5016328764" description="CAND6/7 N-terminal domain-containing protein" evidence="1">
    <location>
        <begin position="26"/>
        <end position="184"/>
    </location>
</feature>